<evidence type="ECO:0000259" key="2">
    <source>
        <dbReference type="Pfam" id="PF19803"/>
    </source>
</evidence>
<name>A0A1I6RQ36_9PSEU</name>
<keyword evidence="1" id="KW-1133">Transmembrane helix</keyword>
<keyword evidence="1" id="KW-0812">Transmembrane</keyword>
<keyword evidence="4" id="KW-1185">Reference proteome</keyword>
<gene>
    <name evidence="3" type="ORF">SAMN05660874_02496</name>
</gene>
<dbReference type="RefSeq" id="WP_093416440.1">
    <property type="nucleotide sequence ID" value="NZ_FOZX01000003.1"/>
</dbReference>
<dbReference type="AlphaFoldDB" id="A0A1I6RQ36"/>
<dbReference type="Pfam" id="PF19803">
    <property type="entry name" value="DUF6286"/>
    <property type="match status" value="1"/>
</dbReference>
<reference evidence="4" key="1">
    <citation type="submission" date="2016-10" db="EMBL/GenBank/DDBJ databases">
        <authorList>
            <person name="Varghese N."/>
            <person name="Submissions S."/>
        </authorList>
    </citation>
    <scope>NUCLEOTIDE SEQUENCE [LARGE SCALE GENOMIC DNA]</scope>
    <source>
        <strain evidence="4">DSM 44771</strain>
    </source>
</reference>
<proteinExistence type="predicted"/>
<feature type="transmembrane region" description="Helical" evidence="1">
    <location>
        <begin position="60"/>
        <end position="80"/>
    </location>
</feature>
<accession>A0A1I6RQ36</accession>
<feature type="domain" description="DUF6286" evidence="2">
    <location>
        <begin position="69"/>
        <end position="171"/>
    </location>
</feature>
<keyword evidence="1" id="KW-0472">Membrane</keyword>
<dbReference type="STRING" id="95161.SAMN05660874_02496"/>
<evidence type="ECO:0000313" key="4">
    <source>
        <dbReference type="Proteomes" id="UP000198852"/>
    </source>
</evidence>
<sequence length="178" mass="18739">MRVFVRLITAVAGVVVAAFGALLAIESAWSLIRPGARGLIVGPAAVRDALSGFSWADPPVRIIAAALVVLGVVLLIAAIASGHRELRLHDPAPEVTVTTDRRSLARLVGHQVRDQDGVAGATVTAGAKRVRVKAAARFREPGDLRERLTSTAERAVGDLPLPSTPKVLVSVSTPKERR</sequence>
<dbReference type="EMBL" id="FOZX01000003">
    <property type="protein sequence ID" value="SFS66831.1"/>
    <property type="molecule type" value="Genomic_DNA"/>
</dbReference>
<protein>
    <recommendedName>
        <fullName evidence="2">DUF6286 domain-containing protein</fullName>
    </recommendedName>
</protein>
<dbReference type="OrthoDB" id="5191564at2"/>
<evidence type="ECO:0000256" key="1">
    <source>
        <dbReference type="SAM" id="Phobius"/>
    </source>
</evidence>
<dbReference type="InterPro" id="IPR046253">
    <property type="entry name" value="DUF6286"/>
</dbReference>
<evidence type="ECO:0000313" key="3">
    <source>
        <dbReference type="EMBL" id="SFS66831.1"/>
    </source>
</evidence>
<organism evidence="3 4">
    <name type="scientific">Saccharopolyspora flava</name>
    <dbReference type="NCBI Taxonomy" id="95161"/>
    <lineage>
        <taxon>Bacteria</taxon>
        <taxon>Bacillati</taxon>
        <taxon>Actinomycetota</taxon>
        <taxon>Actinomycetes</taxon>
        <taxon>Pseudonocardiales</taxon>
        <taxon>Pseudonocardiaceae</taxon>
        <taxon>Saccharopolyspora</taxon>
    </lineage>
</organism>
<dbReference type="Proteomes" id="UP000198852">
    <property type="component" value="Unassembled WGS sequence"/>
</dbReference>